<evidence type="ECO:0000256" key="4">
    <source>
        <dbReference type="PIRNR" id="PIRNR000124"/>
    </source>
</evidence>
<dbReference type="GO" id="GO:0016628">
    <property type="term" value="F:oxidoreductase activity, acting on the CH-CH group of donors, NAD or NADP as acceptor"/>
    <property type="evidence" value="ECO:0007669"/>
    <property type="project" value="InterPro"/>
</dbReference>
<evidence type="ECO:0000313" key="8">
    <source>
        <dbReference type="Proteomes" id="UP000070598"/>
    </source>
</evidence>
<comment type="caution">
    <text evidence="6">The sequence shown here is derived from an EMBL/GenBank/DDBJ whole genome shotgun (WGS) entry which is preliminary data.</text>
</comment>
<dbReference type="PIRSF" id="PIRSF500136">
    <property type="entry name" value="UDP_ManNAc_DH"/>
    <property type="match status" value="1"/>
</dbReference>
<dbReference type="GO" id="GO:0016616">
    <property type="term" value="F:oxidoreductase activity, acting on the CH-OH group of donors, NAD or NADP as acceptor"/>
    <property type="evidence" value="ECO:0007669"/>
    <property type="project" value="InterPro"/>
</dbReference>
<dbReference type="PIRSF" id="PIRSF000124">
    <property type="entry name" value="UDPglc_GDPman_dh"/>
    <property type="match status" value="1"/>
</dbReference>
<evidence type="ECO:0000313" key="7">
    <source>
        <dbReference type="EMBL" id="KWX09871.1"/>
    </source>
</evidence>
<dbReference type="InterPro" id="IPR028359">
    <property type="entry name" value="UDP_ManNAc/GlcNAc_DH"/>
</dbReference>
<dbReference type="GO" id="GO:0000271">
    <property type="term" value="P:polysaccharide biosynthetic process"/>
    <property type="evidence" value="ECO:0007669"/>
    <property type="project" value="InterPro"/>
</dbReference>
<sequence>MRFLHDREKLTVAVLGLGYVGSCVAATLADGGMDVIGVDTDFSLIEGLRNRHCRFNEPALADLLFRNLRASRLHVTTDYAAVSDADVILITVGTPIRADGSLAEEQLKSACHRLRDHLRAGQLVILKSTVPPGTTRKYVLKALEKNGLVCGEDFGLAFSPERLSEGTALRELRTFPIVVGGYCAESTRAAAAFWHRTLGVEVLPFVSLETAELVKLADNWWIDLNIALANELAQICSRFDVDVLDVITAANTIPKGDGRVNILLPSVGVGGSCLTKDPWMLARTARDRGVTLRTVAVARAVNDAMPRYTAELIVDELRMLGKDPARSKVAVLGLAYKNNTGDLRATPTVPVIALLREAGVEVSAFDPLVDRGEAEKIVGVEPTASLADAVRGADCLAVLAHHRTFEDLDFAALREEVTMPCLVLDGRAYYSKATIAMLRRLGFAYRGIGR</sequence>
<dbReference type="InterPro" id="IPR036291">
    <property type="entry name" value="NAD(P)-bd_dom_sf"/>
</dbReference>
<protein>
    <submittedName>
        <fullName evidence="6">UDP-glucose 6-dehydrogenase</fullName>
    </submittedName>
</protein>
<dbReference type="SUPFAM" id="SSF48179">
    <property type="entry name" value="6-phosphogluconate dehydrogenase C-terminal domain-like"/>
    <property type="match status" value="1"/>
</dbReference>
<dbReference type="EMBL" id="JYIJ01000007">
    <property type="protein sequence ID" value="KWX06038.1"/>
    <property type="molecule type" value="Genomic_DNA"/>
</dbReference>
<dbReference type="InterPro" id="IPR014027">
    <property type="entry name" value="UDP-Glc/GDP-Man_DH_C"/>
</dbReference>
<proteinExistence type="inferred from homology"/>
<dbReference type="InterPro" id="IPR008927">
    <property type="entry name" value="6-PGluconate_DH-like_C_sf"/>
</dbReference>
<dbReference type="PANTHER" id="PTHR43491">
    <property type="entry name" value="UDP-N-ACETYL-D-MANNOSAMINE DEHYDROGENASE"/>
    <property type="match status" value="1"/>
</dbReference>
<dbReference type="Pfam" id="PF03721">
    <property type="entry name" value="UDPG_MGDP_dh_N"/>
    <property type="match status" value="1"/>
</dbReference>
<dbReference type="SUPFAM" id="SSF51735">
    <property type="entry name" value="NAD(P)-binding Rossmann-fold domains"/>
    <property type="match status" value="1"/>
</dbReference>
<dbReference type="SMART" id="SM00984">
    <property type="entry name" value="UDPG_MGDP_dh_C"/>
    <property type="match status" value="1"/>
</dbReference>
<gene>
    <name evidence="6" type="ORF">TH66_00085</name>
    <name evidence="7" type="ORF">TR74_07035</name>
</gene>
<evidence type="ECO:0000256" key="3">
    <source>
        <dbReference type="ARBA" id="ARBA00023027"/>
    </source>
</evidence>
<dbReference type="PATRIC" id="fig|1469144.8.peg.1694"/>
<dbReference type="Pfam" id="PF00984">
    <property type="entry name" value="UDPG_MGDP_dh"/>
    <property type="match status" value="1"/>
</dbReference>
<keyword evidence="2" id="KW-0560">Oxidoreductase</keyword>
<reference evidence="6 9" key="1">
    <citation type="submission" date="2015-02" db="EMBL/GenBank/DDBJ databases">
        <title>Physiological reanalysis, assessment of diazotrophy, and genome sequences of multiple isolates of Streptomyces thermoautotrophicus.</title>
        <authorList>
            <person name="MacKellar D.C."/>
            <person name="Lieber L."/>
            <person name="Norman J."/>
            <person name="Bolger A."/>
            <person name="Tobin C."/>
            <person name="Murray J.W."/>
            <person name="Prell J."/>
        </authorList>
    </citation>
    <scope>NUCLEOTIDE SEQUENCE [LARGE SCALE GENOMIC DNA]</scope>
    <source>
        <strain evidence="6 9">UBT1</strain>
    </source>
</reference>
<evidence type="ECO:0000259" key="5">
    <source>
        <dbReference type="SMART" id="SM00984"/>
    </source>
</evidence>
<evidence type="ECO:0000256" key="2">
    <source>
        <dbReference type="ARBA" id="ARBA00023002"/>
    </source>
</evidence>
<dbReference type="Pfam" id="PF03720">
    <property type="entry name" value="UDPG_MGDP_dh_C"/>
    <property type="match status" value="1"/>
</dbReference>
<dbReference type="SUPFAM" id="SSF52413">
    <property type="entry name" value="UDP-glucose/GDP-mannose dehydrogenase C-terminal domain"/>
    <property type="match status" value="1"/>
</dbReference>
<dbReference type="AlphaFoldDB" id="A0A132N7D8"/>
<dbReference type="InterPro" id="IPR017476">
    <property type="entry name" value="UDP-Glc/GDP-Man"/>
</dbReference>
<keyword evidence="3" id="KW-0520">NAD</keyword>
<evidence type="ECO:0000313" key="6">
    <source>
        <dbReference type="EMBL" id="KWX06038.1"/>
    </source>
</evidence>
<accession>A0A132N7D8</accession>
<dbReference type="GO" id="GO:0051287">
    <property type="term" value="F:NAD binding"/>
    <property type="evidence" value="ECO:0007669"/>
    <property type="project" value="InterPro"/>
</dbReference>
<evidence type="ECO:0000313" key="9">
    <source>
        <dbReference type="Proteomes" id="UP000070659"/>
    </source>
</evidence>
<organism evidence="6 9">
    <name type="scientific">Carbonactinospora thermoautotrophica</name>
    <dbReference type="NCBI Taxonomy" id="1469144"/>
    <lineage>
        <taxon>Bacteria</taxon>
        <taxon>Bacillati</taxon>
        <taxon>Actinomycetota</taxon>
        <taxon>Actinomycetes</taxon>
        <taxon>Kitasatosporales</taxon>
        <taxon>Carbonactinosporaceae</taxon>
        <taxon>Carbonactinospora</taxon>
    </lineage>
</organism>
<comment type="similarity">
    <text evidence="1 4">Belongs to the UDP-glucose/GDP-mannose dehydrogenase family.</text>
</comment>
<dbReference type="InterPro" id="IPR036220">
    <property type="entry name" value="UDP-Glc/GDP-Man_DH_C_sf"/>
</dbReference>
<name>A0A132N7D8_9ACTN</name>
<dbReference type="InterPro" id="IPR014026">
    <property type="entry name" value="UDP-Glc/GDP-Man_DH_dimer"/>
</dbReference>
<dbReference type="RefSeq" id="WP_067067413.1">
    <property type="nucleotide sequence ID" value="NZ_JYIJ01000007.1"/>
</dbReference>
<dbReference type="InterPro" id="IPR001732">
    <property type="entry name" value="UDP-Glc/GDP-Man_DH_N"/>
</dbReference>
<reference evidence="8" key="2">
    <citation type="submission" date="2015-02" db="EMBL/GenBank/DDBJ databases">
        <title>Physiological reanalysis, assessment of diazotrophy, and genome sequences of multiple isolates of Streptomyces thermoautotrophicus.</title>
        <authorList>
            <person name="MacKellar D.C."/>
            <person name="Lieber L."/>
            <person name="Norman J."/>
            <person name="Bolger A."/>
            <person name="Tobin C."/>
            <person name="Murray J.W."/>
            <person name="Friesen M."/>
            <person name="Prell J."/>
        </authorList>
    </citation>
    <scope>NUCLEOTIDE SEQUENCE [LARGE SCALE GENOMIC DNA]</scope>
    <source>
        <strain evidence="8">UBT1</strain>
    </source>
</reference>
<dbReference type="PANTHER" id="PTHR43491:SF2">
    <property type="entry name" value="UDP-N-ACETYL-D-MANNOSAMINE DEHYDROGENASE"/>
    <property type="match status" value="1"/>
</dbReference>
<dbReference type="Proteomes" id="UP000070598">
    <property type="component" value="Unassembled WGS sequence"/>
</dbReference>
<dbReference type="NCBIfam" id="TIGR03026">
    <property type="entry name" value="NDP-sugDHase"/>
    <property type="match status" value="1"/>
</dbReference>
<feature type="domain" description="UDP-glucose/GDP-mannose dehydrogenase C-terminal" evidence="5">
    <location>
        <begin position="330"/>
        <end position="432"/>
    </location>
</feature>
<dbReference type="Gene3D" id="3.40.50.720">
    <property type="entry name" value="NAD(P)-binding Rossmann-like Domain"/>
    <property type="match status" value="2"/>
</dbReference>
<evidence type="ECO:0000256" key="1">
    <source>
        <dbReference type="ARBA" id="ARBA00006601"/>
    </source>
</evidence>
<dbReference type="EMBL" id="JYIK01000699">
    <property type="protein sequence ID" value="KWX09871.1"/>
    <property type="molecule type" value="Genomic_DNA"/>
</dbReference>
<dbReference type="Proteomes" id="UP000070659">
    <property type="component" value="Unassembled WGS sequence"/>
</dbReference>